<feature type="signal peptide" evidence="1">
    <location>
        <begin position="1"/>
        <end position="19"/>
    </location>
</feature>
<organism evidence="2 3">
    <name type="scientific">Paenibacillus xylanilyticus</name>
    <dbReference type="NCBI Taxonomy" id="248903"/>
    <lineage>
        <taxon>Bacteria</taxon>
        <taxon>Bacillati</taxon>
        <taxon>Bacillota</taxon>
        <taxon>Bacilli</taxon>
        <taxon>Bacillales</taxon>
        <taxon>Paenibacillaceae</taxon>
        <taxon>Paenibacillus</taxon>
    </lineage>
</organism>
<keyword evidence="3" id="KW-1185">Reference proteome</keyword>
<proteinExistence type="predicted"/>
<accession>A0A7Y6EVE1</accession>
<dbReference type="EMBL" id="JABMCB010000169">
    <property type="protein sequence ID" value="NUU75325.1"/>
    <property type="molecule type" value="Genomic_DNA"/>
</dbReference>
<gene>
    <name evidence="2" type="ORF">HP552_08785</name>
</gene>
<comment type="caution">
    <text evidence="2">The sequence shown here is derived from an EMBL/GenBank/DDBJ whole genome shotgun (WGS) entry which is preliminary data.</text>
</comment>
<dbReference type="RefSeq" id="WP_175395153.1">
    <property type="nucleotide sequence ID" value="NZ_JABMCB010000169.1"/>
</dbReference>
<keyword evidence="1" id="KW-0732">Signal</keyword>
<dbReference type="Proteomes" id="UP000526125">
    <property type="component" value="Unassembled WGS sequence"/>
</dbReference>
<evidence type="ECO:0000313" key="3">
    <source>
        <dbReference type="Proteomes" id="UP000526125"/>
    </source>
</evidence>
<dbReference type="AlphaFoldDB" id="A0A7Y6EVE1"/>
<dbReference type="PROSITE" id="PS51257">
    <property type="entry name" value="PROKAR_LIPOPROTEIN"/>
    <property type="match status" value="1"/>
</dbReference>
<evidence type="ECO:0000256" key="1">
    <source>
        <dbReference type="SAM" id="SignalP"/>
    </source>
</evidence>
<feature type="chain" id="PRO_5039707924" evidence="1">
    <location>
        <begin position="20"/>
        <end position="251"/>
    </location>
</feature>
<protein>
    <submittedName>
        <fullName evidence="2">Uncharacterized protein</fullName>
    </submittedName>
</protein>
<sequence length="251" mass="28347">MKLFQFMLLSVILTLSLTACETTTEEATVASTEDATVEATEDTTVEATEEATVEATEEATVEAIEEATVEATEEATVEAIEEATVEAIEEATVEAIEEATVEATEDTPSTNAIVKSSLLEAIEKEQYGFPEEVTNKDIETVLNVDGTLEIWVHNSFIINHNAKDTVQFHDIAMYTFIYSSQKIFGTEAYQNVSNIRLILWNGVTDNKQEDFRVAIDRESFDNINWERVLEQITSKYDTYLFTEWYWNVIEM</sequence>
<reference evidence="2 3" key="1">
    <citation type="submission" date="2020-05" db="EMBL/GenBank/DDBJ databases">
        <title>Genome Sequencing of Type Strains.</title>
        <authorList>
            <person name="Lemaire J.F."/>
            <person name="Inderbitzin P."/>
            <person name="Gregorio O.A."/>
            <person name="Collins S.B."/>
            <person name="Wespe N."/>
            <person name="Knight-Connoni V."/>
        </authorList>
    </citation>
    <scope>NUCLEOTIDE SEQUENCE [LARGE SCALE GENOMIC DNA]</scope>
    <source>
        <strain evidence="2 3">LMG 21957</strain>
    </source>
</reference>
<dbReference type="PANTHER" id="PTHR35245">
    <property type="match status" value="1"/>
</dbReference>
<evidence type="ECO:0000313" key="2">
    <source>
        <dbReference type="EMBL" id="NUU75325.1"/>
    </source>
</evidence>
<name>A0A7Y6EVE1_9BACL</name>